<accession>A0A0H5RP11</accession>
<feature type="transmembrane region" description="Helical" evidence="6">
    <location>
        <begin position="386"/>
        <end position="407"/>
    </location>
</feature>
<evidence type="ECO:0000256" key="3">
    <source>
        <dbReference type="ARBA" id="ARBA00022692"/>
    </source>
</evidence>
<dbReference type="Pfam" id="PF01566">
    <property type="entry name" value="Nramp"/>
    <property type="match status" value="1"/>
</dbReference>
<feature type="transmembrane region" description="Helical" evidence="6">
    <location>
        <begin position="183"/>
        <end position="203"/>
    </location>
</feature>
<feature type="transmembrane region" description="Helical" evidence="6">
    <location>
        <begin position="82"/>
        <end position="106"/>
    </location>
</feature>
<feature type="transmembrane region" description="Helical" evidence="6">
    <location>
        <begin position="224"/>
        <end position="251"/>
    </location>
</feature>
<evidence type="ECO:0000256" key="1">
    <source>
        <dbReference type="ARBA" id="ARBA00004141"/>
    </source>
</evidence>
<comment type="subcellular location">
    <subcellularLocation>
        <location evidence="1">Membrane</location>
        <topology evidence="1">Multi-pass membrane protein</topology>
    </subcellularLocation>
</comment>
<keyword evidence="2" id="KW-0813">Transport</keyword>
<dbReference type="OrthoDB" id="9787548at2"/>
<proteinExistence type="predicted"/>
<feature type="transmembrane region" description="Helical" evidence="6">
    <location>
        <begin position="271"/>
        <end position="299"/>
    </location>
</feature>
<sequence length="409" mass="43043">MKKFFAVALGILTAIGGFLDIGDLVTNAVVGSRFGLALVWVVVAGVVGICLFAEMAGRVAAVSGRATFEIIRERLGPRTAAANLSASFLINLMTLTAEIGGVALALQLATDVGRMLWIPVAAVAVWLVIWRVKFSVMENTAGLAGLCLIVFAVAVFALQPNWGDLAHQAAQPVIPESESSATYWYYAIALFGAAMTPYEVFFFSSGAVEEHWKTKDLGVSRLNVLVGFPLGGILSVAIAACAALVLLPGQIEVTSLSQVVMPAVEAGGKLALAFAIVGIVAATFGAALETTLSSGYTLAQFFGWPWGKFRRPAEASRFHVVMFVSIVVGAAILFTGVDPIMVTEYSVVFSAIALPLTYLPILIVANDPEYMGDKTNGRLLNMFGSVYLVIIVTASLAAIPLMIVTGAGQ</sequence>
<evidence type="ECO:0000256" key="2">
    <source>
        <dbReference type="ARBA" id="ARBA00022448"/>
    </source>
</evidence>
<dbReference type="EMBL" id="CWKH01000001">
    <property type="protein sequence ID" value="CRZ15708.1"/>
    <property type="molecule type" value="Genomic_DNA"/>
</dbReference>
<dbReference type="InterPro" id="IPR001046">
    <property type="entry name" value="NRAMP_fam"/>
</dbReference>
<dbReference type="NCBIfam" id="NF037982">
    <property type="entry name" value="Nramp_1"/>
    <property type="match status" value="1"/>
</dbReference>
<evidence type="ECO:0000313" key="7">
    <source>
        <dbReference type="EMBL" id="CRZ15708.1"/>
    </source>
</evidence>
<dbReference type="RefSeq" id="WP_090514223.1">
    <property type="nucleotide sequence ID" value="NZ_CWKH01000001.1"/>
</dbReference>
<keyword evidence="8" id="KW-1185">Reference proteome</keyword>
<name>A0A0H5RP11_9MYCO</name>
<dbReference type="AlphaFoldDB" id="A0A0H5RP11"/>
<keyword evidence="3 6" id="KW-0812">Transmembrane</keyword>
<keyword evidence="4 6" id="KW-1133">Transmembrane helix</keyword>
<feature type="transmembrane region" description="Helical" evidence="6">
    <location>
        <begin position="37"/>
        <end position="61"/>
    </location>
</feature>
<dbReference type="PANTHER" id="PTHR11706">
    <property type="entry name" value="SOLUTE CARRIER PROTEIN FAMILY 11 MEMBER"/>
    <property type="match status" value="1"/>
</dbReference>
<keyword evidence="5 6" id="KW-0472">Membrane</keyword>
<evidence type="ECO:0000313" key="8">
    <source>
        <dbReference type="Proteomes" id="UP000199147"/>
    </source>
</evidence>
<feature type="transmembrane region" description="Helical" evidence="6">
    <location>
        <begin position="112"/>
        <end position="130"/>
    </location>
</feature>
<evidence type="ECO:0000256" key="6">
    <source>
        <dbReference type="SAM" id="Phobius"/>
    </source>
</evidence>
<gene>
    <name evidence="7" type="ORF">BN2156_02571</name>
</gene>
<dbReference type="GO" id="GO:0015086">
    <property type="term" value="F:cadmium ion transmembrane transporter activity"/>
    <property type="evidence" value="ECO:0007669"/>
    <property type="project" value="TreeGrafter"/>
</dbReference>
<protein>
    <submittedName>
        <fullName evidence="7">Mn2+/Fe2-transporter, NRAMP family</fullName>
    </submittedName>
</protein>
<dbReference type="GO" id="GO:0005384">
    <property type="term" value="F:manganese ion transmembrane transporter activity"/>
    <property type="evidence" value="ECO:0007669"/>
    <property type="project" value="TreeGrafter"/>
</dbReference>
<organism evidence="7 8">
    <name type="scientific">Mycolicibacterium neworleansense</name>
    <dbReference type="NCBI Taxonomy" id="146018"/>
    <lineage>
        <taxon>Bacteria</taxon>
        <taxon>Bacillati</taxon>
        <taxon>Actinomycetota</taxon>
        <taxon>Actinomycetes</taxon>
        <taxon>Mycobacteriales</taxon>
        <taxon>Mycobacteriaceae</taxon>
        <taxon>Mycolicibacterium</taxon>
    </lineage>
</organism>
<dbReference type="STRING" id="146018.BN2156_02571"/>
<feature type="transmembrane region" description="Helical" evidence="6">
    <location>
        <begin position="320"/>
        <end position="341"/>
    </location>
</feature>
<evidence type="ECO:0000256" key="4">
    <source>
        <dbReference type="ARBA" id="ARBA00022989"/>
    </source>
</evidence>
<dbReference type="PANTHER" id="PTHR11706:SF33">
    <property type="entry name" value="NATURAL RESISTANCE-ASSOCIATED MACROPHAGE PROTEIN 2"/>
    <property type="match status" value="1"/>
</dbReference>
<evidence type="ECO:0000256" key="5">
    <source>
        <dbReference type="ARBA" id="ARBA00023136"/>
    </source>
</evidence>
<feature type="transmembrane region" description="Helical" evidence="6">
    <location>
        <begin position="142"/>
        <end position="163"/>
    </location>
</feature>
<dbReference type="GO" id="GO:0005886">
    <property type="term" value="C:plasma membrane"/>
    <property type="evidence" value="ECO:0007669"/>
    <property type="project" value="TreeGrafter"/>
</dbReference>
<feature type="transmembrane region" description="Helical" evidence="6">
    <location>
        <begin position="347"/>
        <end position="365"/>
    </location>
</feature>
<dbReference type="GO" id="GO:0034755">
    <property type="term" value="P:iron ion transmembrane transport"/>
    <property type="evidence" value="ECO:0007669"/>
    <property type="project" value="TreeGrafter"/>
</dbReference>
<dbReference type="Proteomes" id="UP000199147">
    <property type="component" value="Unassembled WGS sequence"/>
</dbReference>
<reference evidence="8" key="1">
    <citation type="submission" date="2015-07" db="EMBL/GenBank/DDBJ databases">
        <authorList>
            <person name="Urmite Genomes"/>
        </authorList>
    </citation>
    <scope>NUCLEOTIDE SEQUENCE [LARGE SCALE GENOMIC DNA]</scope>
    <source>
        <strain evidence="8">type strain: ATCC 49404</strain>
    </source>
</reference>